<comment type="caution">
    <text evidence="2">The sequence shown here is derived from an EMBL/GenBank/DDBJ whole genome shotgun (WGS) entry which is preliminary data.</text>
</comment>
<dbReference type="Proteomes" id="UP000277424">
    <property type="component" value="Unassembled WGS sequence"/>
</dbReference>
<dbReference type="EMBL" id="RBIG01000001">
    <property type="protein sequence ID" value="RKQ73290.1"/>
    <property type="molecule type" value="Genomic_DNA"/>
</dbReference>
<feature type="chain" id="PRO_5019018653" evidence="1">
    <location>
        <begin position="21"/>
        <end position="237"/>
    </location>
</feature>
<dbReference type="AlphaFoldDB" id="A0A420WQM5"/>
<name>A0A420WQM5_9PROT</name>
<accession>A0A420WQM5</accession>
<organism evidence="2 3">
    <name type="scientific">Oceanibaculum indicum</name>
    <dbReference type="NCBI Taxonomy" id="526216"/>
    <lineage>
        <taxon>Bacteria</taxon>
        <taxon>Pseudomonadati</taxon>
        <taxon>Pseudomonadota</taxon>
        <taxon>Alphaproteobacteria</taxon>
        <taxon>Rhodospirillales</taxon>
        <taxon>Oceanibaculaceae</taxon>
        <taxon>Oceanibaculum</taxon>
    </lineage>
</organism>
<proteinExistence type="predicted"/>
<keyword evidence="1" id="KW-0732">Signal</keyword>
<dbReference type="Pfam" id="PF19630">
    <property type="entry name" value="DUF6134"/>
    <property type="match status" value="1"/>
</dbReference>
<dbReference type="InterPro" id="IPR045767">
    <property type="entry name" value="DUF6134"/>
</dbReference>
<dbReference type="RefSeq" id="WP_121218095.1">
    <property type="nucleotide sequence ID" value="NZ_RBIG01000001.1"/>
</dbReference>
<dbReference type="OrthoDB" id="6086999at2"/>
<gene>
    <name evidence="2" type="ORF">BCL74_1076</name>
</gene>
<protein>
    <submittedName>
        <fullName evidence="2">Uncharacterized protein</fullName>
    </submittedName>
</protein>
<evidence type="ECO:0000313" key="2">
    <source>
        <dbReference type="EMBL" id="RKQ73290.1"/>
    </source>
</evidence>
<sequence>MKRLLAAAAILLAVTPSAQAEPTVERIDFEVTRGGDPLGWHRLRIERDGDRARVEIMIDFELKFGPIALYRYTHRNRTLIEDGKVVSIETRTNDDGDYFAVLARQDDAGRGDGTLSLLGVDGRIKVPADIFPSDYWRYATVRQGRLLDTQKGIIREVEMAAVAGREGCYDMTGELTMQLCYDADKRWVGGSFDGRGKEVLYTRRPVPSDAPWNFSLEDVPPGEPASRYVTVAQNEQR</sequence>
<reference evidence="2 3" key="1">
    <citation type="submission" date="2018-10" db="EMBL/GenBank/DDBJ databases">
        <title>Comparative analysis of microorganisms from saline springs in Andes Mountain Range, Colombia.</title>
        <authorList>
            <person name="Rubin E."/>
        </authorList>
    </citation>
    <scope>NUCLEOTIDE SEQUENCE [LARGE SCALE GENOMIC DNA]</scope>
    <source>
        <strain evidence="2 3">USBA 36</strain>
    </source>
</reference>
<evidence type="ECO:0000256" key="1">
    <source>
        <dbReference type="SAM" id="SignalP"/>
    </source>
</evidence>
<feature type="signal peptide" evidence="1">
    <location>
        <begin position="1"/>
        <end position="20"/>
    </location>
</feature>
<evidence type="ECO:0000313" key="3">
    <source>
        <dbReference type="Proteomes" id="UP000277424"/>
    </source>
</evidence>